<feature type="domain" description="Glycosyl transferase family 1" evidence="2">
    <location>
        <begin position="203"/>
        <end position="345"/>
    </location>
</feature>
<organism evidence="3">
    <name type="scientific">hydrothermal vent metagenome</name>
    <dbReference type="NCBI Taxonomy" id="652676"/>
    <lineage>
        <taxon>unclassified sequences</taxon>
        <taxon>metagenomes</taxon>
        <taxon>ecological metagenomes</taxon>
    </lineage>
</organism>
<gene>
    <name evidence="3" type="ORF">MNBD_ACTINO02-818</name>
</gene>
<dbReference type="GO" id="GO:0016758">
    <property type="term" value="F:hexosyltransferase activity"/>
    <property type="evidence" value="ECO:0007669"/>
    <property type="project" value="TreeGrafter"/>
</dbReference>
<name>A0A3B0SR38_9ZZZZ</name>
<feature type="region of interest" description="Disordered" evidence="1">
    <location>
        <begin position="377"/>
        <end position="396"/>
    </location>
</feature>
<dbReference type="CDD" id="cd03801">
    <property type="entry name" value="GT4_PimA-like"/>
    <property type="match status" value="1"/>
</dbReference>
<evidence type="ECO:0000313" key="3">
    <source>
        <dbReference type="EMBL" id="VAW03009.1"/>
    </source>
</evidence>
<evidence type="ECO:0000259" key="2">
    <source>
        <dbReference type="Pfam" id="PF00534"/>
    </source>
</evidence>
<feature type="compositionally biased region" description="Polar residues" evidence="1">
    <location>
        <begin position="381"/>
        <end position="396"/>
    </location>
</feature>
<dbReference type="AlphaFoldDB" id="A0A3B0SR38"/>
<proteinExistence type="predicted"/>
<dbReference type="EMBL" id="UOEK01000248">
    <property type="protein sequence ID" value="VAW03009.1"/>
    <property type="molecule type" value="Genomic_DNA"/>
</dbReference>
<dbReference type="Gene3D" id="3.40.50.2000">
    <property type="entry name" value="Glycogen Phosphorylase B"/>
    <property type="match status" value="2"/>
</dbReference>
<protein>
    <recommendedName>
        <fullName evidence="2">Glycosyl transferase family 1 domain-containing protein</fullName>
    </recommendedName>
</protein>
<dbReference type="InterPro" id="IPR001296">
    <property type="entry name" value="Glyco_trans_1"/>
</dbReference>
<dbReference type="SUPFAM" id="SSF53756">
    <property type="entry name" value="UDP-Glycosyltransferase/glycogen phosphorylase"/>
    <property type="match status" value="1"/>
</dbReference>
<feature type="non-terminal residue" evidence="3">
    <location>
        <position position="1"/>
    </location>
</feature>
<accession>A0A3B0SR38</accession>
<dbReference type="InterPro" id="IPR050194">
    <property type="entry name" value="Glycosyltransferase_grp1"/>
</dbReference>
<sequence length="396" mass="42194">KGSESGAGWGLLEAVRQFADVTVLHATPDAAELTRYQQENPDSGIVFVHVPCAGFPDPLHPNKALRFVAYSRWVSRAGTVARDLISSGHFDVIHHATWSVYWLPSAARGLNLPVVWGPVGGAVVTPKALRETLSRKGLVAERLDQLSVRLAALHPRTRALWKQATVALFQNPSTQRRVGRVNDLDALVNHAEFTVAPQTPNAPPHNEVVWVGAVESRKAPLLAVKAMRHTGPDARLVVVGDGPQLESVRATIQEYGLEGKVRTTGRIARDEVQKLMAGAKATLYTGLREEGGLALAEGMLSGAPVIVIGNGGPLVLVDAATDQSRIHVIEPADADTTERSIAAAIDVAMSTATQALVPMLDVAAATERLHQLFLAAKSSGMPGNSPDTETQTPEGE</sequence>
<dbReference type="PANTHER" id="PTHR45947">
    <property type="entry name" value="SULFOQUINOVOSYL TRANSFERASE SQD2"/>
    <property type="match status" value="1"/>
</dbReference>
<dbReference type="Pfam" id="PF00534">
    <property type="entry name" value="Glycos_transf_1"/>
    <property type="match status" value="1"/>
</dbReference>
<reference evidence="3" key="1">
    <citation type="submission" date="2018-06" db="EMBL/GenBank/DDBJ databases">
        <authorList>
            <person name="Zhirakovskaya E."/>
        </authorList>
    </citation>
    <scope>NUCLEOTIDE SEQUENCE</scope>
</reference>
<evidence type="ECO:0000256" key="1">
    <source>
        <dbReference type="SAM" id="MobiDB-lite"/>
    </source>
</evidence>
<dbReference type="PANTHER" id="PTHR45947:SF3">
    <property type="entry name" value="SULFOQUINOVOSYL TRANSFERASE SQD2"/>
    <property type="match status" value="1"/>
</dbReference>